<feature type="non-terminal residue" evidence="20">
    <location>
        <position position="942"/>
    </location>
</feature>
<dbReference type="InterPro" id="IPR013103">
    <property type="entry name" value="RVT_2"/>
</dbReference>
<evidence type="ECO:0000256" key="14">
    <source>
        <dbReference type="ARBA" id="ARBA00022932"/>
    </source>
</evidence>
<evidence type="ECO:0000313" key="20">
    <source>
        <dbReference type="EMBL" id="RWS00242.1"/>
    </source>
</evidence>
<dbReference type="GO" id="GO:0004190">
    <property type="term" value="F:aspartic-type endopeptidase activity"/>
    <property type="evidence" value="ECO:0007669"/>
    <property type="project" value="UniProtKB-KW"/>
</dbReference>
<evidence type="ECO:0000259" key="19">
    <source>
        <dbReference type="PROSITE" id="PS50994"/>
    </source>
</evidence>
<name>A0A3S4Q8K1_9ACAR</name>
<keyword evidence="14" id="KW-0239">DNA-directed DNA polymerase</keyword>
<dbReference type="Pfam" id="PF07727">
    <property type="entry name" value="RVT_2"/>
    <property type="match status" value="2"/>
</dbReference>
<evidence type="ECO:0000256" key="1">
    <source>
        <dbReference type="ARBA" id="ARBA00002180"/>
    </source>
</evidence>
<dbReference type="InterPro" id="IPR057670">
    <property type="entry name" value="SH3_retrovirus"/>
</dbReference>
<dbReference type="GO" id="GO:0003964">
    <property type="term" value="F:RNA-directed DNA polymerase activity"/>
    <property type="evidence" value="ECO:0007669"/>
    <property type="project" value="UniProtKB-KW"/>
</dbReference>
<dbReference type="PROSITE" id="PS50994">
    <property type="entry name" value="INTEGRASE"/>
    <property type="match status" value="1"/>
</dbReference>
<keyword evidence="9" id="KW-0378">Hydrolase</keyword>
<evidence type="ECO:0000256" key="5">
    <source>
        <dbReference type="ARBA" id="ARBA00022723"/>
    </source>
</evidence>
<keyword evidence="13" id="KW-0695">RNA-directed DNA polymerase</keyword>
<keyword evidence="21" id="KW-1185">Reference proteome</keyword>
<proteinExistence type="predicted"/>
<evidence type="ECO:0000256" key="11">
    <source>
        <dbReference type="ARBA" id="ARBA00022842"/>
    </source>
</evidence>
<dbReference type="SUPFAM" id="SSF56672">
    <property type="entry name" value="DNA/RNA polymerases"/>
    <property type="match status" value="1"/>
</dbReference>
<keyword evidence="2" id="KW-1188">Viral release from host cell</keyword>
<dbReference type="EMBL" id="NCKU01011959">
    <property type="protein sequence ID" value="RWS00242.1"/>
    <property type="molecule type" value="Genomic_DNA"/>
</dbReference>
<feature type="domain" description="Integrase catalytic" evidence="19">
    <location>
        <begin position="197"/>
        <end position="362"/>
    </location>
</feature>
<sequence>MNCSDKSVAWIADSGASEHISFHKEWLQDFKPIETKRELRIANNKVINVEGVGNILATVFDGKRWSNATIYNVLYVPESGVNLFSIGAAADKGYVVKYTKDTIKFIDNGNIKLVGSRVNKLYHLFIRVREEAAYVASPADLQTWHERFGHINTKRLKQMQKENCVVGFDVKSNEEFFCEGCALGKQQRQSFTEAVKRECKPGENIHSDLCGPMSVNSIGGSRYFLLFKDEFSSYRTVYFIKEKTEVLAKFEEFLNKVEVETGNKVRRLRTDNGKEYVNADFQRCIQKHKIIHEKSVPYTPEQNGRSERENRTLVESARSMIHSKSLQLSLWAEAVNTAAYVLNRTINSGSTVTPYEMWFKKKPSVSHLRTFGCEAFAHIPKQMRTKFEAKSKRMIFVGYTDTTKAFRLYDSYSNKVEIHRDIIFNERTTKNSAVPIENENENKNAVNSEIIKENDDKSKSDEKNEKETCRYPLRNRMRKNTSFDEIDFAMLADDGPSCVKEALESEDKEKWKQAMNDEYNALIKSETWVLEKLPKDRVAIKSMWVLKVKRNPNGTIDRYKARLVAKGCAQKEGIDYKETFSPKSLYGLKQAPRAWNEKFNNFLKRFGLKRTDEDYCVYYGNFKGVEIILCIYVDDGLACCTNKEMLKEMLDYMNIEFEVKELEPNYFVGLEIKRNREMNTISLLQSGYINTILERFRMNDCKPCSTPSDPYTKLSREMCPQNEDEKEEMSKTPYREAVGSLMFLMIGTRPDIAYAVSNVSQFLDNPGFSHWNARLFEMEKFEYTIVKFDGTNFNLWKHQVTLALKSKGLFKIVNGTERKPDTCEKKIEEWEQRDTRAQWLISSALNTHEHEHVVNCLSAHEMWNTILSIHEQKSETSRYLVQEKFYNYKMDPSDNIACHISKVKQLANELSNIGETVSDSALITKIICSLPQKFSSFVIAWD</sequence>
<reference evidence="20 21" key="1">
    <citation type="journal article" date="2018" name="Gigascience">
        <title>Genomes of trombidid mites reveal novel predicted allergens and laterally-transferred genes associated with secondary metabolism.</title>
        <authorList>
            <person name="Dong X."/>
            <person name="Chaisiri K."/>
            <person name="Xia D."/>
            <person name="Armstrong S.D."/>
            <person name="Fang Y."/>
            <person name="Donnelly M.J."/>
            <person name="Kadowaki T."/>
            <person name="McGarry J.W."/>
            <person name="Darby A.C."/>
            <person name="Makepeace B.L."/>
        </authorList>
    </citation>
    <scope>NUCLEOTIDE SEQUENCE [LARGE SCALE GENOMIC DNA]</scope>
    <source>
        <strain evidence="20">UoL-WK</strain>
    </source>
</reference>
<evidence type="ECO:0000256" key="4">
    <source>
        <dbReference type="ARBA" id="ARBA00022722"/>
    </source>
</evidence>
<dbReference type="InterPro" id="IPR043502">
    <property type="entry name" value="DNA/RNA_pol_sf"/>
</dbReference>
<keyword evidence="3" id="KW-0645">Protease</keyword>
<evidence type="ECO:0000256" key="12">
    <source>
        <dbReference type="ARBA" id="ARBA00022908"/>
    </source>
</evidence>
<keyword evidence="15" id="KW-0917">Virion maturation</keyword>
<dbReference type="Gene3D" id="3.30.420.10">
    <property type="entry name" value="Ribonuclease H-like superfamily/Ribonuclease H"/>
    <property type="match status" value="1"/>
</dbReference>
<keyword evidence="12" id="KW-0229">DNA integration</keyword>
<keyword evidence="7" id="KW-0064">Aspartyl protease</keyword>
<dbReference type="Pfam" id="PF25597">
    <property type="entry name" value="SH3_retrovirus"/>
    <property type="match status" value="1"/>
</dbReference>
<dbReference type="Pfam" id="PF13976">
    <property type="entry name" value="gag_pre-integrs"/>
    <property type="match status" value="1"/>
</dbReference>
<dbReference type="GO" id="GO:0042575">
    <property type="term" value="C:DNA polymerase complex"/>
    <property type="evidence" value="ECO:0007669"/>
    <property type="project" value="UniProtKB-ARBA"/>
</dbReference>
<dbReference type="Pfam" id="PF00665">
    <property type="entry name" value="rve"/>
    <property type="match status" value="1"/>
</dbReference>
<dbReference type="InterPro" id="IPR054722">
    <property type="entry name" value="PolX-like_BBD"/>
</dbReference>
<dbReference type="GO" id="GO:0003887">
    <property type="term" value="F:DNA-directed DNA polymerase activity"/>
    <property type="evidence" value="ECO:0007669"/>
    <property type="project" value="UniProtKB-KW"/>
</dbReference>
<evidence type="ECO:0000256" key="13">
    <source>
        <dbReference type="ARBA" id="ARBA00022918"/>
    </source>
</evidence>
<dbReference type="InterPro" id="IPR025724">
    <property type="entry name" value="GAG-pre-integrase_dom"/>
</dbReference>
<dbReference type="GO" id="GO:0006508">
    <property type="term" value="P:proteolysis"/>
    <property type="evidence" value="ECO:0007669"/>
    <property type="project" value="UniProtKB-KW"/>
</dbReference>
<evidence type="ECO:0000313" key="21">
    <source>
        <dbReference type="Proteomes" id="UP000285301"/>
    </source>
</evidence>
<dbReference type="InterPro" id="IPR036397">
    <property type="entry name" value="RNaseH_sf"/>
</dbReference>
<evidence type="ECO:0000256" key="2">
    <source>
        <dbReference type="ARBA" id="ARBA00022612"/>
    </source>
</evidence>
<dbReference type="PANTHER" id="PTHR42648:SF11">
    <property type="entry name" value="TRANSPOSON TY4-P GAG-POL POLYPROTEIN"/>
    <property type="match status" value="1"/>
</dbReference>
<dbReference type="PANTHER" id="PTHR42648">
    <property type="entry name" value="TRANSPOSASE, PUTATIVE-RELATED"/>
    <property type="match status" value="1"/>
</dbReference>
<dbReference type="GO" id="GO:0003676">
    <property type="term" value="F:nucleic acid binding"/>
    <property type="evidence" value="ECO:0007669"/>
    <property type="project" value="InterPro"/>
</dbReference>
<dbReference type="InterPro" id="IPR001584">
    <property type="entry name" value="Integrase_cat-core"/>
</dbReference>
<evidence type="ECO:0000256" key="17">
    <source>
        <dbReference type="ARBA" id="ARBA00023268"/>
    </source>
</evidence>
<gene>
    <name evidence="20" type="ORF">B4U79_15148</name>
</gene>
<protein>
    <submittedName>
        <fullName evidence="20">Retrovirus-related Pol polyprotein from transposon TNT 1-94-like protein</fullName>
    </submittedName>
</protein>
<keyword evidence="14" id="KW-0548">Nucleotidyltransferase</keyword>
<keyword evidence="6" id="KW-0547">Nucleotide-binding</keyword>
<dbReference type="Pfam" id="PF14223">
    <property type="entry name" value="Retrotran_gag_2"/>
    <property type="match status" value="1"/>
</dbReference>
<dbReference type="GO" id="GO:0004519">
    <property type="term" value="F:endonuclease activity"/>
    <property type="evidence" value="ECO:0007669"/>
    <property type="project" value="UniProtKB-KW"/>
</dbReference>
<evidence type="ECO:0000256" key="15">
    <source>
        <dbReference type="ARBA" id="ARBA00023113"/>
    </source>
</evidence>
<dbReference type="AlphaFoldDB" id="A0A3S4Q8K1"/>
<comment type="caution">
    <text evidence="20">The sequence shown here is derived from an EMBL/GenBank/DDBJ whole genome shotgun (WGS) entry which is preliminary data.</text>
</comment>
<keyword evidence="10" id="KW-0067">ATP-binding</keyword>
<dbReference type="GO" id="GO:0046872">
    <property type="term" value="F:metal ion binding"/>
    <property type="evidence" value="ECO:0007669"/>
    <property type="project" value="UniProtKB-KW"/>
</dbReference>
<dbReference type="STRING" id="1965070.A0A3S4Q8K1"/>
<dbReference type="GO" id="GO:0015074">
    <property type="term" value="P:DNA integration"/>
    <property type="evidence" value="ECO:0007669"/>
    <property type="project" value="UniProtKB-KW"/>
</dbReference>
<evidence type="ECO:0000256" key="10">
    <source>
        <dbReference type="ARBA" id="ARBA00022840"/>
    </source>
</evidence>
<dbReference type="OrthoDB" id="413361at2759"/>
<keyword evidence="11" id="KW-0460">Magnesium</keyword>
<dbReference type="InterPro" id="IPR012337">
    <property type="entry name" value="RNaseH-like_sf"/>
</dbReference>
<dbReference type="SUPFAM" id="SSF53098">
    <property type="entry name" value="Ribonuclease H-like"/>
    <property type="match status" value="1"/>
</dbReference>
<evidence type="ECO:0000256" key="7">
    <source>
        <dbReference type="ARBA" id="ARBA00022750"/>
    </source>
</evidence>
<keyword evidence="16" id="KW-0233">DNA recombination</keyword>
<feature type="region of interest" description="Disordered" evidence="18">
    <location>
        <begin position="434"/>
        <end position="470"/>
    </location>
</feature>
<dbReference type="Pfam" id="PF22936">
    <property type="entry name" value="Pol_BBD"/>
    <property type="match status" value="1"/>
</dbReference>
<comment type="function">
    <text evidence="1">The aspartyl protease (PR) mediates the proteolytic cleavages of the Gag and Gag-Pol polyproteins after assembly of the VLP.</text>
</comment>
<keyword evidence="5" id="KW-0479">Metal-binding</keyword>
<accession>A0A3S4Q8K1</accession>
<keyword evidence="14" id="KW-0808">Transferase</keyword>
<keyword evidence="4" id="KW-0540">Nuclease</keyword>
<evidence type="ECO:0000256" key="6">
    <source>
        <dbReference type="ARBA" id="ARBA00022741"/>
    </source>
</evidence>
<keyword evidence="8" id="KW-0255">Endonuclease</keyword>
<feature type="compositionally biased region" description="Basic and acidic residues" evidence="18">
    <location>
        <begin position="450"/>
        <end position="469"/>
    </location>
</feature>
<evidence type="ECO:0000256" key="16">
    <source>
        <dbReference type="ARBA" id="ARBA00023172"/>
    </source>
</evidence>
<dbReference type="InterPro" id="IPR039537">
    <property type="entry name" value="Retrotran_Ty1/copia-like"/>
</dbReference>
<dbReference type="GO" id="GO:0005524">
    <property type="term" value="F:ATP binding"/>
    <property type="evidence" value="ECO:0007669"/>
    <property type="project" value="UniProtKB-KW"/>
</dbReference>
<evidence type="ECO:0000256" key="18">
    <source>
        <dbReference type="SAM" id="MobiDB-lite"/>
    </source>
</evidence>
<dbReference type="Proteomes" id="UP000285301">
    <property type="component" value="Unassembled WGS sequence"/>
</dbReference>
<keyword evidence="17" id="KW-0511">Multifunctional enzyme</keyword>
<evidence type="ECO:0000256" key="3">
    <source>
        <dbReference type="ARBA" id="ARBA00022670"/>
    </source>
</evidence>
<organism evidence="20 21">
    <name type="scientific">Dinothrombium tinctorium</name>
    <dbReference type="NCBI Taxonomy" id="1965070"/>
    <lineage>
        <taxon>Eukaryota</taxon>
        <taxon>Metazoa</taxon>
        <taxon>Ecdysozoa</taxon>
        <taxon>Arthropoda</taxon>
        <taxon>Chelicerata</taxon>
        <taxon>Arachnida</taxon>
        <taxon>Acari</taxon>
        <taxon>Acariformes</taxon>
        <taxon>Trombidiformes</taxon>
        <taxon>Prostigmata</taxon>
        <taxon>Anystina</taxon>
        <taxon>Parasitengona</taxon>
        <taxon>Trombidioidea</taxon>
        <taxon>Trombidiidae</taxon>
        <taxon>Dinothrombium</taxon>
    </lineage>
</organism>
<evidence type="ECO:0000256" key="9">
    <source>
        <dbReference type="ARBA" id="ARBA00022801"/>
    </source>
</evidence>
<dbReference type="GO" id="GO:0006310">
    <property type="term" value="P:DNA recombination"/>
    <property type="evidence" value="ECO:0007669"/>
    <property type="project" value="UniProtKB-KW"/>
</dbReference>
<evidence type="ECO:0000256" key="8">
    <source>
        <dbReference type="ARBA" id="ARBA00022759"/>
    </source>
</evidence>